<name>A0A401U8V7_9BACT</name>
<evidence type="ECO:0000259" key="1">
    <source>
        <dbReference type="PROSITE" id="PS51352"/>
    </source>
</evidence>
<sequence length="177" mass="20069">MRLTENQSAPLFSATDVYGQEANLNALGGKSVYLAFERNAGCPVCNFRTHELLKQADFFTTNNITVLMIYESSVEAMKDHLGENSYPFQFIADPQNKLYNLYGVERSFIKVMRGLFNGLLNKVTEGNKLFSKPMKQDGHLDRIPAEFIIDKNGKIKLAHYGKFVGDHVPIEQLIKLF</sequence>
<evidence type="ECO:0000313" key="2">
    <source>
        <dbReference type="EMBL" id="GCC51307.1"/>
    </source>
</evidence>
<dbReference type="RefSeq" id="WP_127121935.1">
    <property type="nucleotide sequence ID" value="NZ_BHXQ01000002.1"/>
</dbReference>
<dbReference type="GO" id="GO:0016209">
    <property type="term" value="F:antioxidant activity"/>
    <property type="evidence" value="ECO:0007669"/>
    <property type="project" value="InterPro"/>
</dbReference>
<dbReference type="SUPFAM" id="SSF52833">
    <property type="entry name" value="Thioredoxin-like"/>
    <property type="match status" value="1"/>
</dbReference>
<dbReference type="GO" id="GO:0016491">
    <property type="term" value="F:oxidoreductase activity"/>
    <property type="evidence" value="ECO:0007669"/>
    <property type="project" value="InterPro"/>
</dbReference>
<accession>A0A401U8V7</accession>
<dbReference type="InterPro" id="IPR000866">
    <property type="entry name" value="AhpC/TSA"/>
</dbReference>
<dbReference type="EMBL" id="BHXQ01000002">
    <property type="protein sequence ID" value="GCC51307.1"/>
    <property type="molecule type" value="Genomic_DNA"/>
</dbReference>
<dbReference type="InterPro" id="IPR013766">
    <property type="entry name" value="Thioredoxin_domain"/>
</dbReference>
<dbReference type="Gene3D" id="3.40.30.10">
    <property type="entry name" value="Glutaredoxin"/>
    <property type="match status" value="1"/>
</dbReference>
<dbReference type="InterPro" id="IPR036249">
    <property type="entry name" value="Thioredoxin-like_sf"/>
</dbReference>
<feature type="domain" description="Thioredoxin" evidence="1">
    <location>
        <begin position="3"/>
        <end position="177"/>
    </location>
</feature>
<comment type="caution">
    <text evidence="2">The sequence shown here is derived from an EMBL/GenBank/DDBJ whole genome shotgun (WGS) entry which is preliminary data.</text>
</comment>
<dbReference type="Pfam" id="PF00578">
    <property type="entry name" value="AhpC-TSA"/>
    <property type="match status" value="1"/>
</dbReference>
<reference evidence="2 3" key="1">
    <citation type="submission" date="2018-11" db="EMBL/GenBank/DDBJ databases">
        <title>Chryseotalea sanarue gen. nov., sp., nov., a member of the family Cytophagaceae, isolated from a brackish lake in Hamamatsu Japan.</title>
        <authorList>
            <person name="Maejima Y."/>
            <person name="Iino T."/>
            <person name="Muraguchi Y."/>
            <person name="Fukuda K."/>
            <person name="Ohkuma M."/>
            <person name="Moriuchi R."/>
            <person name="Dohra H."/>
            <person name="Kimbara K."/>
            <person name="Shintani M."/>
        </authorList>
    </citation>
    <scope>NUCLEOTIDE SEQUENCE [LARGE SCALE GENOMIC DNA]</scope>
    <source>
        <strain evidence="2 3">Ys</strain>
    </source>
</reference>
<proteinExistence type="predicted"/>
<protein>
    <submittedName>
        <fullName evidence="2">Alkyl hydroperoxide reductase</fullName>
    </submittedName>
</protein>
<dbReference type="Proteomes" id="UP000288227">
    <property type="component" value="Unassembled WGS sequence"/>
</dbReference>
<keyword evidence="3" id="KW-1185">Reference proteome</keyword>
<organism evidence="2 3">
    <name type="scientific">Chryseotalea sanaruensis</name>
    <dbReference type="NCBI Taxonomy" id="2482724"/>
    <lineage>
        <taxon>Bacteria</taxon>
        <taxon>Pseudomonadati</taxon>
        <taxon>Bacteroidota</taxon>
        <taxon>Cytophagia</taxon>
        <taxon>Cytophagales</taxon>
        <taxon>Chryseotaleaceae</taxon>
        <taxon>Chryseotalea</taxon>
    </lineage>
</organism>
<evidence type="ECO:0000313" key="3">
    <source>
        <dbReference type="Proteomes" id="UP000288227"/>
    </source>
</evidence>
<dbReference type="OrthoDB" id="9809746at2"/>
<dbReference type="AlphaFoldDB" id="A0A401U8V7"/>
<gene>
    <name evidence="2" type="ORF">SanaruYs_15300</name>
</gene>
<dbReference type="PROSITE" id="PS51352">
    <property type="entry name" value="THIOREDOXIN_2"/>
    <property type="match status" value="1"/>
</dbReference>